<dbReference type="InterPro" id="IPR000210">
    <property type="entry name" value="BTB/POZ_dom"/>
</dbReference>
<dbReference type="OrthoDB" id="3268787at2759"/>
<evidence type="ECO:0000256" key="1">
    <source>
        <dbReference type="SAM" id="MobiDB-lite"/>
    </source>
</evidence>
<evidence type="ECO:0000313" key="4">
    <source>
        <dbReference type="Proteomes" id="UP000703269"/>
    </source>
</evidence>
<dbReference type="EMBL" id="BPQB01000017">
    <property type="protein sequence ID" value="GJE90597.1"/>
    <property type="molecule type" value="Genomic_DNA"/>
</dbReference>
<dbReference type="Proteomes" id="UP000703269">
    <property type="component" value="Unassembled WGS sequence"/>
</dbReference>
<keyword evidence="4" id="KW-1185">Reference proteome</keyword>
<dbReference type="Gene3D" id="3.30.710.10">
    <property type="entry name" value="Potassium Channel Kv1.1, Chain A"/>
    <property type="match status" value="1"/>
</dbReference>
<comment type="caution">
    <text evidence="3">The sequence shown here is derived from an EMBL/GenBank/DDBJ whole genome shotgun (WGS) entry which is preliminary data.</text>
</comment>
<accession>A0A9P3LE49</accession>
<feature type="domain" description="BTB" evidence="2">
    <location>
        <begin position="59"/>
        <end position="131"/>
    </location>
</feature>
<sequence>MYSESYECEEASDETPRVLYPAVMRVSTPPVLRAPSPPRTPSPPRPQTVPHPTFYFTDGDIALSARESDMLTYIFRVHRLFLRHHSEGLRDMVTAAVVGQTVNEYDGVPLIIMSEEDTAQDLAGLLQVMYDISALPRILGADRRADAPIMLDSLLEMSQKYGMGGVASAITEHIRKEWPTTLQQWEVRQLELQSTTSHETLPEPVAAIQFATAYDIPSVLPAAFYHLAVVPTKRDWRDVPGAPGTPNATCPENVQAARWFSLDDCNAVRFVKGRDALLDYYFTHFADDMEPPVNPYNRRRETGCTCDFSPLRTEIRLAATCQHLDPLLALKKLIERCDHALTFCPTCLVRVRGNFMKLRRDIWDRLPEFFGVQTGTNRLTWGD</sequence>
<protein>
    <recommendedName>
        <fullName evidence="2">BTB domain-containing protein</fullName>
    </recommendedName>
</protein>
<dbReference type="AlphaFoldDB" id="A0A9P3LE49"/>
<organism evidence="3 4">
    <name type="scientific">Phanerochaete sordida</name>
    <dbReference type="NCBI Taxonomy" id="48140"/>
    <lineage>
        <taxon>Eukaryota</taxon>
        <taxon>Fungi</taxon>
        <taxon>Dikarya</taxon>
        <taxon>Basidiomycota</taxon>
        <taxon>Agaricomycotina</taxon>
        <taxon>Agaricomycetes</taxon>
        <taxon>Polyporales</taxon>
        <taxon>Phanerochaetaceae</taxon>
        <taxon>Phanerochaete</taxon>
    </lineage>
</organism>
<name>A0A9P3LE49_9APHY</name>
<proteinExistence type="predicted"/>
<evidence type="ECO:0000259" key="2">
    <source>
        <dbReference type="PROSITE" id="PS50097"/>
    </source>
</evidence>
<reference evidence="3 4" key="1">
    <citation type="submission" date="2021-08" db="EMBL/GenBank/DDBJ databases">
        <title>Draft Genome Sequence of Phanerochaete sordida strain YK-624.</title>
        <authorList>
            <person name="Mori T."/>
            <person name="Dohra H."/>
            <person name="Suzuki T."/>
            <person name="Kawagishi H."/>
            <person name="Hirai H."/>
        </authorList>
    </citation>
    <scope>NUCLEOTIDE SEQUENCE [LARGE SCALE GENOMIC DNA]</scope>
    <source>
        <strain evidence="3 4">YK-624</strain>
    </source>
</reference>
<evidence type="ECO:0000313" key="3">
    <source>
        <dbReference type="EMBL" id="GJE90597.1"/>
    </source>
</evidence>
<gene>
    <name evidence="3" type="ORF">PsYK624_067410</name>
</gene>
<feature type="region of interest" description="Disordered" evidence="1">
    <location>
        <begin position="30"/>
        <end position="51"/>
    </location>
</feature>
<dbReference type="InterPro" id="IPR011333">
    <property type="entry name" value="SKP1/BTB/POZ_sf"/>
</dbReference>
<feature type="compositionally biased region" description="Pro residues" evidence="1">
    <location>
        <begin position="35"/>
        <end position="49"/>
    </location>
</feature>
<dbReference type="PROSITE" id="PS50097">
    <property type="entry name" value="BTB"/>
    <property type="match status" value="1"/>
</dbReference>